<sequence length="135" mass="14179">MLQRKYAAKAPKKPKGKRSGHLGSRSGVVELVLWDEDGPGLAGLAEHLLGLEELTLLEDHGPNGLGRCGGGVEDLLDSVDEGDGDLGRLVVSAALDEDLAGGVGVLGLAGVALRQELHARRRAWVQGVELDPHPR</sequence>
<name>A0AA87ZRS0_FICCA</name>
<evidence type="ECO:0000313" key="3">
    <source>
        <dbReference type="Proteomes" id="UP001187192"/>
    </source>
</evidence>
<evidence type="ECO:0000256" key="1">
    <source>
        <dbReference type="SAM" id="MobiDB-lite"/>
    </source>
</evidence>
<feature type="compositionally biased region" description="Basic residues" evidence="1">
    <location>
        <begin position="1"/>
        <end position="20"/>
    </location>
</feature>
<dbReference type="Proteomes" id="UP001187192">
    <property type="component" value="Unassembled WGS sequence"/>
</dbReference>
<feature type="region of interest" description="Disordered" evidence="1">
    <location>
        <begin position="1"/>
        <end position="23"/>
    </location>
</feature>
<reference evidence="2" key="1">
    <citation type="submission" date="2023-07" db="EMBL/GenBank/DDBJ databases">
        <title>draft genome sequence of fig (Ficus carica).</title>
        <authorList>
            <person name="Takahashi T."/>
            <person name="Nishimura K."/>
        </authorList>
    </citation>
    <scope>NUCLEOTIDE SEQUENCE</scope>
</reference>
<dbReference type="AlphaFoldDB" id="A0AA87ZRS0"/>
<comment type="caution">
    <text evidence="2">The sequence shown here is derived from an EMBL/GenBank/DDBJ whole genome shotgun (WGS) entry which is preliminary data.</text>
</comment>
<keyword evidence="3" id="KW-1185">Reference proteome</keyword>
<organism evidence="2 3">
    <name type="scientific">Ficus carica</name>
    <name type="common">Common fig</name>
    <dbReference type="NCBI Taxonomy" id="3494"/>
    <lineage>
        <taxon>Eukaryota</taxon>
        <taxon>Viridiplantae</taxon>
        <taxon>Streptophyta</taxon>
        <taxon>Embryophyta</taxon>
        <taxon>Tracheophyta</taxon>
        <taxon>Spermatophyta</taxon>
        <taxon>Magnoliopsida</taxon>
        <taxon>eudicotyledons</taxon>
        <taxon>Gunneridae</taxon>
        <taxon>Pentapetalae</taxon>
        <taxon>rosids</taxon>
        <taxon>fabids</taxon>
        <taxon>Rosales</taxon>
        <taxon>Moraceae</taxon>
        <taxon>Ficeae</taxon>
        <taxon>Ficus</taxon>
    </lineage>
</organism>
<gene>
    <name evidence="2" type="ORF">TIFTF001_003267</name>
</gene>
<proteinExistence type="predicted"/>
<protein>
    <submittedName>
        <fullName evidence="2">Uncharacterized protein</fullName>
    </submittedName>
</protein>
<accession>A0AA87ZRS0</accession>
<dbReference type="EMBL" id="BTGU01000003">
    <property type="protein sequence ID" value="GMN31486.1"/>
    <property type="molecule type" value="Genomic_DNA"/>
</dbReference>
<evidence type="ECO:0000313" key="2">
    <source>
        <dbReference type="EMBL" id="GMN31486.1"/>
    </source>
</evidence>